<dbReference type="EMBL" id="MHKI01000006">
    <property type="protein sequence ID" value="OGY87686.1"/>
    <property type="molecule type" value="Genomic_DNA"/>
</dbReference>
<evidence type="ECO:0000313" key="2">
    <source>
        <dbReference type="Proteomes" id="UP000176420"/>
    </source>
</evidence>
<dbReference type="Proteomes" id="UP000176420">
    <property type="component" value="Unassembled WGS sequence"/>
</dbReference>
<name>A0A1G2BG60_9BACT</name>
<proteinExistence type="predicted"/>
<organism evidence="1 2">
    <name type="scientific">Candidatus Kerfeldbacteria bacterium RIFOXYB2_FULL_38_14</name>
    <dbReference type="NCBI Taxonomy" id="1798547"/>
    <lineage>
        <taxon>Bacteria</taxon>
        <taxon>Candidatus Kerfeldiibacteriota</taxon>
    </lineage>
</organism>
<reference evidence="1 2" key="1">
    <citation type="journal article" date="2016" name="Nat. Commun.">
        <title>Thousands of microbial genomes shed light on interconnected biogeochemical processes in an aquifer system.</title>
        <authorList>
            <person name="Anantharaman K."/>
            <person name="Brown C.T."/>
            <person name="Hug L.A."/>
            <person name="Sharon I."/>
            <person name="Castelle C.J."/>
            <person name="Probst A.J."/>
            <person name="Thomas B.C."/>
            <person name="Singh A."/>
            <person name="Wilkins M.J."/>
            <person name="Karaoz U."/>
            <person name="Brodie E.L."/>
            <person name="Williams K.H."/>
            <person name="Hubbard S.S."/>
            <person name="Banfield J.F."/>
        </authorList>
    </citation>
    <scope>NUCLEOTIDE SEQUENCE [LARGE SCALE GENOMIC DNA]</scope>
</reference>
<evidence type="ECO:0000313" key="1">
    <source>
        <dbReference type="EMBL" id="OGY87686.1"/>
    </source>
</evidence>
<accession>A0A1G2BG60</accession>
<comment type="caution">
    <text evidence="1">The sequence shown here is derived from an EMBL/GenBank/DDBJ whole genome shotgun (WGS) entry which is preliminary data.</text>
</comment>
<dbReference type="AlphaFoldDB" id="A0A1G2BG60"/>
<protein>
    <submittedName>
        <fullName evidence="1">Uncharacterized protein</fullName>
    </submittedName>
</protein>
<sequence length="608" mass="70539">MGEFIEPKKILHHGAKESLVHFLETQTENIPEKEKEYALVMAEQLDTNYEARFQELRKNQADEIITKQEFEFFKRRLDEARAFFVDVKDKKWKPCPLVCMAKRFNNLETNEQQKPNLKALMQNIIALALTQQEQDPPTYATHNWEHTMLMDEIADNVLQEHPDILQVLQEQYEITEKAARFMVTMAIYFHDTGYPHVFSYKHGTEVSLSKVTHCIFSADLFFQEKIQKNLQALISSQNGKAKKLLNKCGKAIMAHSTDVGEETFNLRVVTNRGNFLTNEKKLPELLRVFKAPTTNPANIIRQITKIELAKNLSDEQKQRIAATIKTLTADQAVAVADADQDTFIGRYADLEHPTDKLVGLEKEAFDTNTEPLAVMVRLCDNLQNNRDRLREYEKSKLFFEILSEFGAPKSENRQRLLYLEDLAKQWPRGKSADKEVVLKIQNDMKQAILPVIPTESHAAFQARQYRRPEKLIRLFKDIIVQRVIVKYPEISEREKQAALDYGPWQIEPNWNYRNGHYSIEKIEMQGYRVIIHLHGDQNNGTVPKRIKVPEKLRDEQGKESTTKVPVEHYMAWKITEALKSTTIDGCQLEPILMVDGQVLMPQYSRPKN</sequence>
<gene>
    <name evidence="1" type="ORF">A2319_04540</name>
</gene>